<dbReference type="AlphaFoldDB" id="A0AAP0KTK5"/>
<dbReference type="Proteomes" id="UP001419268">
    <property type="component" value="Unassembled WGS sequence"/>
</dbReference>
<dbReference type="EMBL" id="JBBNAG010000002">
    <property type="protein sequence ID" value="KAK9157609.1"/>
    <property type="molecule type" value="Genomic_DNA"/>
</dbReference>
<comment type="caution">
    <text evidence="1">The sequence shown here is derived from an EMBL/GenBank/DDBJ whole genome shotgun (WGS) entry which is preliminary data.</text>
</comment>
<proteinExistence type="predicted"/>
<accession>A0AAP0KTK5</accession>
<evidence type="ECO:0000313" key="1">
    <source>
        <dbReference type="EMBL" id="KAK9157609.1"/>
    </source>
</evidence>
<protein>
    <submittedName>
        <fullName evidence="1">Uncharacterized protein</fullName>
    </submittedName>
</protein>
<sequence>MGWFYIYFPQIFPPLPQIENINLSTLLLFFGFAPPLCSSSPYCSSSPFSSSASTAALQLRPSPLLFVALLHVALLFFSFNCSASPTALFRLRLPYPKIANPFNEGIPPRCSSSPPTAPICLRSLYLFLALSLFP</sequence>
<organism evidence="1 2">
    <name type="scientific">Stephania cephalantha</name>
    <dbReference type="NCBI Taxonomy" id="152367"/>
    <lineage>
        <taxon>Eukaryota</taxon>
        <taxon>Viridiplantae</taxon>
        <taxon>Streptophyta</taxon>
        <taxon>Embryophyta</taxon>
        <taxon>Tracheophyta</taxon>
        <taxon>Spermatophyta</taxon>
        <taxon>Magnoliopsida</taxon>
        <taxon>Ranunculales</taxon>
        <taxon>Menispermaceae</taxon>
        <taxon>Menispermoideae</taxon>
        <taxon>Cissampelideae</taxon>
        <taxon>Stephania</taxon>
    </lineage>
</organism>
<gene>
    <name evidence="1" type="ORF">Scep_004183</name>
</gene>
<reference evidence="1 2" key="1">
    <citation type="submission" date="2024-01" db="EMBL/GenBank/DDBJ databases">
        <title>Genome assemblies of Stephania.</title>
        <authorList>
            <person name="Yang L."/>
        </authorList>
    </citation>
    <scope>NUCLEOTIDE SEQUENCE [LARGE SCALE GENOMIC DNA]</scope>
    <source>
        <strain evidence="1">JXDWG</strain>
        <tissue evidence="1">Leaf</tissue>
    </source>
</reference>
<evidence type="ECO:0000313" key="2">
    <source>
        <dbReference type="Proteomes" id="UP001419268"/>
    </source>
</evidence>
<name>A0AAP0KTK5_9MAGN</name>
<keyword evidence="2" id="KW-1185">Reference proteome</keyword>